<keyword evidence="2" id="KW-0472">Membrane</keyword>
<keyword evidence="2" id="KW-1133">Transmembrane helix</keyword>
<feature type="transmembrane region" description="Helical" evidence="2">
    <location>
        <begin position="198"/>
        <end position="222"/>
    </location>
</feature>
<feature type="chain" id="PRO_5040228163" description="G-protein coupled receptors family 1 profile domain-containing protein" evidence="3">
    <location>
        <begin position="18"/>
        <end position="290"/>
    </location>
</feature>
<dbReference type="Gene3D" id="1.20.1070.10">
    <property type="entry name" value="Rhodopsin 7-helix transmembrane proteins"/>
    <property type="match status" value="1"/>
</dbReference>
<dbReference type="SUPFAM" id="SSF81321">
    <property type="entry name" value="Family A G protein-coupled receptor-like"/>
    <property type="match status" value="1"/>
</dbReference>
<gene>
    <name evidence="4" type="ORF">SEMRO_661_G183120.1</name>
</gene>
<feature type="signal peptide" evidence="3">
    <location>
        <begin position="1"/>
        <end position="17"/>
    </location>
</feature>
<organism evidence="4 5">
    <name type="scientific">Seminavis robusta</name>
    <dbReference type="NCBI Taxonomy" id="568900"/>
    <lineage>
        <taxon>Eukaryota</taxon>
        <taxon>Sar</taxon>
        <taxon>Stramenopiles</taxon>
        <taxon>Ochrophyta</taxon>
        <taxon>Bacillariophyta</taxon>
        <taxon>Bacillariophyceae</taxon>
        <taxon>Bacillariophycidae</taxon>
        <taxon>Naviculales</taxon>
        <taxon>Naviculaceae</taxon>
        <taxon>Seminavis</taxon>
    </lineage>
</organism>
<dbReference type="AlphaFoldDB" id="A0A9N8HJ11"/>
<feature type="transmembrane region" description="Helical" evidence="2">
    <location>
        <begin position="7"/>
        <end position="26"/>
    </location>
</feature>
<name>A0A9N8HJ11_9STRA</name>
<comment type="caution">
    <text evidence="4">The sequence shown here is derived from an EMBL/GenBank/DDBJ whole genome shotgun (WGS) entry which is preliminary data.</text>
</comment>
<dbReference type="Proteomes" id="UP001153069">
    <property type="component" value="Unassembled WGS sequence"/>
</dbReference>
<sequence>MEIYLQSLIWILALVLAIYPIPLELYNPEADLCTLQSVPPDCSGDDCIRGSDPLIPLLIGIAAPLVCLFVSMSIMVAIATEVRKLENKSRKYGASSIMIRPPFSAEAEGMAPSSSAESMVPRGSAGASVNSGNASDFFMGDVPSSRVAVRRTLVEVDRRKSQAVITQAICYAIAFLMTYLLSYISIISYYATGSWNDILHIFAFAVFGPSAGTFNYIVFAGLRMMKTQEGKLLKTIFCCTCLQKDQETARTSSSQRRSRKSSQQQQQQLNAMPGEADTPNQNQVEFQQAL</sequence>
<dbReference type="EMBL" id="CAICTM010000660">
    <property type="protein sequence ID" value="CAB9514557.1"/>
    <property type="molecule type" value="Genomic_DNA"/>
</dbReference>
<evidence type="ECO:0000256" key="1">
    <source>
        <dbReference type="SAM" id="MobiDB-lite"/>
    </source>
</evidence>
<keyword evidence="2" id="KW-0812">Transmembrane</keyword>
<evidence type="ECO:0000256" key="2">
    <source>
        <dbReference type="SAM" id="Phobius"/>
    </source>
</evidence>
<keyword evidence="3" id="KW-0732">Signal</keyword>
<feature type="transmembrane region" description="Helical" evidence="2">
    <location>
        <begin position="168"/>
        <end position="192"/>
    </location>
</feature>
<feature type="region of interest" description="Disordered" evidence="1">
    <location>
        <begin position="249"/>
        <end position="290"/>
    </location>
</feature>
<feature type="compositionally biased region" description="Polar residues" evidence="1">
    <location>
        <begin position="278"/>
        <end position="290"/>
    </location>
</feature>
<feature type="transmembrane region" description="Helical" evidence="2">
    <location>
        <begin position="54"/>
        <end position="80"/>
    </location>
</feature>
<dbReference type="OrthoDB" id="57193at2759"/>
<evidence type="ECO:0000313" key="5">
    <source>
        <dbReference type="Proteomes" id="UP001153069"/>
    </source>
</evidence>
<evidence type="ECO:0000256" key="3">
    <source>
        <dbReference type="SAM" id="SignalP"/>
    </source>
</evidence>
<reference evidence="4" key="1">
    <citation type="submission" date="2020-06" db="EMBL/GenBank/DDBJ databases">
        <authorList>
            <consortium name="Plant Systems Biology data submission"/>
        </authorList>
    </citation>
    <scope>NUCLEOTIDE SEQUENCE</scope>
    <source>
        <strain evidence="4">D6</strain>
    </source>
</reference>
<proteinExistence type="predicted"/>
<accession>A0A9N8HJ11</accession>
<evidence type="ECO:0008006" key="6">
    <source>
        <dbReference type="Google" id="ProtNLM"/>
    </source>
</evidence>
<keyword evidence="5" id="KW-1185">Reference proteome</keyword>
<evidence type="ECO:0000313" key="4">
    <source>
        <dbReference type="EMBL" id="CAB9514557.1"/>
    </source>
</evidence>
<protein>
    <recommendedName>
        <fullName evidence="6">G-protein coupled receptors family 1 profile domain-containing protein</fullName>
    </recommendedName>
</protein>